<dbReference type="InterPro" id="IPR052922">
    <property type="entry name" value="Cytidylate_Kinase-2"/>
</dbReference>
<name>A0ABP0HHL9_9DINO</name>
<keyword evidence="2" id="KW-1185">Reference proteome</keyword>
<sequence>MACGKLILLCGASGSGKSSLAATLGEAIGATLLHQDNYFLKAFVRYQDRVDDSFEGPDHVNWPRLRCDTLEALKASDWVIVEGHLVAGDQELSSHASMVVSLHCPPDLCKARRLQRRKRPEKEEEELADYIDLFVSPAFLRSGRPDRSIRADRTWQVWAPCIGCRGEVLRQSSNSVNMFLFQFGMTVIGRMREEAFARFRCRWPPHSIWVTCGSPAERCCR</sequence>
<dbReference type="PANTHER" id="PTHR37816:SF2">
    <property type="entry name" value="DNA TOPOLOGY MODULATION PROTEIN FLAR-RELATED PROTEIN"/>
    <property type="match status" value="1"/>
</dbReference>
<dbReference type="Pfam" id="PF13238">
    <property type="entry name" value="AAA_18"/>
    <property type="match status" value="1"/>
</dbReference>
<dbReference type="EMBL" id="CAXAMM010000847">
    <property type="protein sequence ID" value="CAK8989283.1"/>
    <property type="molecule type" value="Genomic_DNA"/>
</dbReference>
<reference evidence="1 2" key="1">
    <citation type="submission" date="2024-02" db="EMBL/GenBank/DDBJ databases">
        <authorList>
            <person name="Chen Y."/>
            <person name="Shah S."/>
            <person name="Dougan E. K."/>
            <person name="Thang M."/>
            <person name="Chan C."/>
        </authorList>
    </citation>
    <scope>NUCLEOTIDE SEQUENCE [LARGE SCALE GENOMIC DNA]</scope>
</reference>
<dbReference type="InterPro" id="IPR027417">
    <property type="entry name" value="P-loop_NTPase"/>
</dbReference>
<dbReference type="PANTHER" id="PTHR37816">
    <property type="entry name" value="YALI0E33011P"/>
    <property type="match status" value="1"/>
</dbReference>
<evidence type="ECO:0000313" key="2">
    <source>
        <dbReference type="Proteomes" id="UP001642464"/>
    </source>
</evidence>
<dbReference type="SUPFAM" id="SSF52540">
    <property type="entry name" value="P-loop containing nucleoside triphosphate hydrolases"/>
    <property type="match status" value="1"/>
</dbReference>
<gene>
    <name evidence="1" type="ORF">SCF082_LOCUS1744</name>
</gene>
<protein>
    <submittedName>
        <fullName evidence="1">Uncharacterized protein</fullName>
    </submittedName>
</protein>
<comment type="caution">
    <text evidence="1">The sequence shown here is derived from an EMBL/GenBank/DDBJ whole genome shotgun (WGS) entry which is preliminary data.</text>
</comment>
<organism evidence="1 2">
    <name type="scientific">Durusdinium trenchii</name>
    <dbReference type="NCBI Taxonomy" id="1381693"/>
    <lineage>
        <taxon>Eukaryota</taxon>
        <taxon>Sar</taxon>
        <taxon>Alveolata</taxon>
        <taxon>Dinophyceae</taxon>
        <taxon>Suessiales</taxon>
        <taxon>Symbiodiniaceae</taxon>
        <taxon>Durusdinium</taxon>
    </lineage>
</organism>
<evidence type="ECO:0000313" key="1">
    <source>
        <dbReference type="EMBL" id="CAK8989283.1"/>
    </source>
</evidence>
<dbReference type="Gene3D" id="3.40.50.300">
    <property type="entry name" value="P-loop containing nucleotide triphosphate hydrolases"/>
    <property type="match status" value="1"/>
</dbReference>
<proteinExistence type="predicted"/>
<dbReference type="Proteomes" id="UP001642464">
    <property type="component" value="Unassembled WGS sequence"/>
</dbReference>
<accession>A0ABP0HHL9</accession>